<keyword evidence="2" id="KW-1185">Reference proteome</keyword>
<sequence>MSVASALCHLCGLPLPADPPTVRTDDGRLFSFCCDSCRQIHQMLNPGTTPIGRKGGQAPDPDP</sequence>
<protein>
    <recommendedName>
        <fullName evidence="3">Metal-binding protein</fullName>
    </recommendedName>
</protein>
<name>A0ABQ0C5L6_9PROT</name>
<gene>
    <name evidence="1" type="ORF">SIID45300_00483</name>
</gene>
<dbReference type="Proteomes" id="UP001628193">
    <property type="component" value="Unassembled WGS sequence"/>
</dbReference>
<evidence type="ECO:0000313" key="1">
    <source>
        <dbReference type="EMBL" id="GAB0056178.1"/>
    </source>
</evidence>
<dbReference type="EMBL" id="BAAFGK010000002">
    <property type="protein sequence ID" value="GAB0056178.1"/>
    <property type="molecule type" value="Genomic_DNA"/>
</dbReference>
<evidence type="ECO:0008006" key="3">
    <source>
        <dbReference type="Google" id="ProtNLM"/>
    </source>
</evidence>
<reference evidence="1 2" key="1">
    <citation type="submission" date="2024-05" db="EMBL/GenBank/DDBJ databases">
        <authorList>
            <consortium name="Candidatus Magnetaquicoccaceae bacterium FCR-1 genome sequencing consortium"/>
            <person name="Shimoshige H."/>
            <person name="Shimamura S."/>
            <person name="Taoka A."/>
            <person name="Kobayashi H."/>
            <person name="Maekawa T."/>
        </authorList>
    </citation>
    <scope>NUCLEOTIDE SEQUENCE [LARGE SCALE GENOMIC DNA]</scope>
    <source>
        <strain evidence="1 2">FCR-1</strain>
    </source>
</reference>
<proteinExistence type="predicted"/>
<comment type="caution">
    <text evidence="1">The sequence shown here is derived from an EMBL/GenBank/DDBJ whole genome shotgun (WGS) entry which is preliminary data.</text>
</comment>
<reference evidence="1 2" key="2">
    <citation type="submission" date="2024-09" db="EMBL/GenBank/DDBJ databases">
        <title>Draft genome sequence of Candidatus Magnetaquicoccaceae bacterium FCR-1.</title>
        <authorList>
            <person name="Shimoshige H."/>
            <person name="Shimamura S."/>
            <person name="Taoka A."/>
            <person name="Kobayashi H."/>
            <person name="Maekawa T."/>
        </authorList>
    </citation>
    <scope>NUCLEOTIDE SEQUENCE [LARGE SCALE GENOMIC DNA]</scope>
    <source>
        <strain evidence="1 2">FCR-1</strain>
    </source>
</reference>
<organism evidence="1 2">
    <name type="scientific">Candidatus Magnetaquiglobus chichijimensis</name>
    <dbReference type="NCBI Taxonomy" id="3141448"/>
    <lineage>
        <taxon>Bacteria</taxon>
        <taxon>Pseudomonadati</taxon>
        <taxon>Pseudomonadota</taxon>
        <taxon>Magnetococcia</taxon>
        <taxon>Magnetococcales</taxon>
        <taxon>Candidatus Magnetaquicoccaceae</taxon>
        <taxon>Candidatus Magnetaquiglobus</taxon>
    </lineage>
</organism>
<evidence type="ECO:0000313" key="2">
    <source>
        <dbReference type="Proteomes" id="UP001628193"/>
    </source>
</evidence>
<accession>A0ABQ0C5L6</accession>